<proteinExistence type="predicted"/>
<evidence type="ECO:0000313" key="3">
    <source>
        <dbReference type="Proteomes" id="UP000324222"/>
    </source>
</evidence>
<name>A0A5B7HVC4_PORTR</name>
<gene>
    <name evidence="2" type="ORF">E2C01_070861</name>
</gene>
<comment type="caution">
    <text evidence="2">The sequence shown here is derived from an EMBL/GenBank/DDBJ whole genome shotgun (WGS) entry which is preliminary data.</text>
</comment>
<keyword evidence="3" id="KW-1185">Reference proteome</keyword>
<dbReference type="AlphaFoldDB" id="A0A5B7HVC4"/>
<protein>
    <submittedName>
        <fullName evidence="2">Uncharacterized protein</fullName>
    </submittedName>
</protein>
<organism evidence="2 3">
    <name type="scientific">Portunus trituberculatus</name>
    <name type="common">Swimming crab</name>
    <name type="synonym">Neptunus trituberculatus</name>
    <dbReference type="NCBI Taxonomy" id="210409"/>
    <lineage>
        <taxon>Eukaryota</taxon>
        <taxon>Metazoa</taxon>
        <taxon>Ecdysozoa</taxon>
        <taxon>Arthropoda</taxon>
        <taxon>Crustacea</taxon>
        <taxon>Multicrustacea</taxon>
        <taxon>Malacostraca</taxon>
        <taxon>Eumalacostraca</taxon>
        <taxon>Eucarida</taxon>
        <taxon>Decapoda</taxon>
        <taxon>Pleocyemata</taxon>
        <taxon>Brachyura</taxon>
        <taxon>Eubrachyura</taxon>
        <taxon>Portunoidea</taxon>
        <taxon>Portunidae</taxon>
        <taxon>Portuninae</taxon>
        <taxon>Portunus</taxon>
    </lineage>
</organism>
<evidence type="ECO:0000313" key="2">
    <source>
        <dbReference type="EMBL" id="MPC76450.1"/>
    </source>
</evidence>
<feature type="region of interest" description="Disordered" evidence="1">
    <location>
        <begin position="1"/>
        <end position="77"/>
    </location>
</feature>
<sequence>MGRGQSVMERRWHNSYLKSPGIKPRNKVPNPLPGIFLQSERGPKLNEGAEGDDMTTPPTPNTPSSPSLPQHHQALHISADNAVFAPVELGTGSEWLNGGTNCGTRE</sequence>
<dbReference type="OrthoDB" id="546434at2759"/>
<evidence type="ECO:0000256" key="1">
    <source>
        <dbReference type="SAM" id="MobiDB-lite"/>
    </source>
</evidence>
<reference evidence="2 3" key="1">
    <citation type="submission" date="2019-05" db="EMBL/GenBank/DDBJ databases">
        <title>Another draft genome of Portunus trituberculatus and its Hox gene families provides insights of decapod evolution.</title>
        <authorList>
            <person name="Jeong J.-H."/>
            <person name="Song I."/>
            <person name="Kim S."/>
            <person name="Choi T."/>
            <person name="Kim D."/>
            <person name="Ryu S."/>
            <person name="Kim W."/>
        </authorList>
    </citation>
    <scope>NUCLEOTIDE SEQUENCE [LARGE SCALE GENOMIC DNA]</scope>
    <source>
        <tissue evidence="2">Muscle</tissue>
    </source>
</reference>
<dbReference type="Proteomes" id="UP000324222">
    <property type="component" value="Unassembled WGS sequence"/>
</dbReference>
<dbReference type="EMBL" id="VSRR010043379">
    <property type="protein sequence ID" value="MPC76450.1"/>
    <property type="molecule type" value="Genomic_DNA"/>
</dbReference>
<accession>A0A5B7HVC4</accession>